<protein>
    <submittedName>
        <fullName evidence="1">Uncharacterized protein</fullName>
    </submittedName>
</protein>
<sequence length="66" mass="7191">MSCNRLGGAGECEIDGVQDTKEDRKKTKMSANRTEGVISCQQGRIPYTAVLRKLLLTCTSQIARCG</sequence>
<name>A0AA36GIF7_CYLNA</name>
<dbReference type="EMBL" id="CATQJL010000001">
    <property type="protein sequence ID" value="CAJ0589836.1"/>
    <property type="molecule type" value="Genomic_DNA"/>
</dbReference>
<accession>A0AA36GIF7</accession>
<organism evidence="1 2">
    <name type="scientific">Cylicocyclus nassatus</name>
    <name type="common">Nematode worm</name>
    <dbReference type="NCBI Taxonomy" id="53992"/>
    <lineage>
        <taxon>Eukaryota</taxon>
        <taxon>Metazoa</taxon>
        <taxon>Ecdysozoa</taxon>
        <taxon>Nematoda</taxon>
        <taxon>Chromadorea</taxon>
        <taxon>Rhabditida</taxon>
        <taxon>Rhabditina</taxon>
        <taxon>Rhabditomorpha</taxon>
        <taxon>Strongyloidea</taxon>
        <taxon>Strongylidae</taxon>
        <taxon>Cylicocyclus</taxon>
    </lineage>
</organism>
<reference evidence="1" key="1">
    <citation type="submission" date="2023-07" db="EMBL/GenBank/DDBJ databases">
        <authorList>
            <consortium name="CYATHOMIX"/>
        </authorList>
    </citation>
    <scope>NUCLEOTIDE SEQUENCE</scope>
    <source>
        <strain evidence="1">N/A</strain>
    </source>
</reference>
<evidence type="ECO:0000313" key="1">
    <source>
        <dbReference type="EMBL" id="CAJ0589836.1"/>
    </source>
</evidence>
<dbReference type="AlphaFoldDB" id="A0AA36GIF7"/>
<comment type="caution">
    <text evidence="1">The sequence shown here is derived from an EMBL/GenBank/DDBJ whole genome shotgun (WGS) entry which is preliminary data.</text>
</comment>
<keyword evidence="2" id="KW-1185">Reference proteome</keyword>
<proteinExistence type="predicted"/>
<gene>
    <name evidence="1" type="ORF">CYNAS_LOCUS1819</name>
</gene>
<evidence type="ECO:0000313" key="2">
    <source>
        <dbReference type="Proteomes" id="UP001176961"/>
    </source>
</evidence>
<dbReference type="Proteomes" id="UP001176961">
    <property type="component" value="Unassembled WGS sequence"/>
</dbReference>